<dbReference type="InterPro" id="IPR014825">
    <property type="entry name" value="DNA_alkylation"/>
</dbReference>
<dbReference type="Gene3D" id="1.25.40.290">
    <property type="entry name" value="ARM repeat domains"/>
    <property type="match status" value="1"/>
</dbReference>
<dbReference type="RefSeq" id="WP_161900955.1">
    <property type="nucleotide sequence ID" value="NZ_MAEL01000004.1"/>
</dbReference>
<dbReference type="EMBL" id="MAEL01000004">
    <property type="protein sequence ID" value="KAF1306057.1"/>
    <property type="molecule type" value="Genomic_DNA"/>
</dbReference>
<reference evidence="1 2" key="1">
    <citation type="submission" date="2016-06" db="EMBL/GenBank/DDBJ databases">
        <title>Four novel species of enterococci isolated from chicken manure.</title>
        <authorList>
            <person name="Van Tyne D."/>
        </authorList>
    </citation>
    <scope>NUCLEOTIDE SEQUENCE [LARGE SCALE GENOMIC DNA]</scope>
    <source>
        <strain evidence="1 2">CU12B</strain>
    </source>
</reference>
<organism evidence="1 2">
    <name type="scientific">Candidatus Enterococcus willemsii</name>
    <dbReference type="NCBI Taxonomy" id="1857215"/>
    <lineage>
        <taxon>Bacteria</taxon>
        <taxon>Bacillati</taxon>
        <taxon>Bacillota</taxon>
        <taxon>Bacilli</taxon>
        <taxon>Lactobacillales</taxon>
        <taxon>Enterococcaceae</taxon>
        <taxon>Enterococcus</taxon>
    </lineage>
</organism>
<evidence type="ECO:0000313" key="2">
    <source>
        <dbReference type="Proteomes" id="UP000782705"/>
    </source>
</evidence>
<dbReference type="PANTHER" id="PTHR34070:SF1">
    <property type="entry name" value="DNA ALKYLATION REPAIR PROTEIN"/>
    <property type="match status" value="1"/>
</dbReference>
<sequence>MTFEVIFNSFQEAADEERAEKMAAYMRNQFSFLGVATPKRKALTKDFYHQVKGQVIDWAFVDACWACPYRELQYVAIGYLQQLKKNLVPDDIPRLQKIAQTKSWWDTIDGLDKLVGEIAFRYPEVKAILLEWSVSDDFWLRRIAIDHQLLRKDETDTTLLANILVNNLNQTEFFINKAIGWSLRDYSKTNPEWVREFIRTYENQMAPLSIREASKYI</sequence>
<dbReference type="SUPFAM" id="SSF48371">
    <property type="entry name" value="ARM repeat"/>
    <property type="match status" value="1"/>
</dbReference>
<gene>
    <name evidence="1" type="ORF">BAU17_03320</name>
</gene>
<proteinExistence type="predicted"/>
<dbReference type="Pfam" id="PF08713">
    <property type="entry name" value="DNA_alkylation"/>
    <property type="match status" value="1"/>
</dbReference>
<dbReference type="CDD" id="cd07064">
    <property type="entry name" value="AlkD_like_1"/>
    <property type="match status" value="1"/>
</dbReference>
<protein>
    <submittedName>
        <fullName evidence="1">DNA alkylation repair protein</fullName>
    </submittedName>
</protein>
<accession>A0ABQ6Z2N3</accession>
<dbReference type="Proteomes" id="UP000782705">
    <property type="component" value="Unassembled WGS sequence"/>
</dbReference>
<dbReference type="InterPro" id="IPR016024">
    <property type="entry name" value="ARM-type_fold"/>
</dbReference>
<evidence type="ECO:0000313" key="1">
    <source>
        <dbReference type="EMBL" id="KAF1306057.1"/>
    </source>
</evidence>
<keyword evidence="2" id="KW-1185">Reference proteome</keyword>
<name>A0ABQ6Z2N3_9ENTE</name>
<dbReference type="PANTHER" id="PTHR34070">
    <property type="entry name" value="ARMADILLO-TYPE FOLD"/>
    <property type="match status" value="1"/>
</dbReference>
<comment type="caution">
    <text evidence="1">The sequence shown here is derived from an EMBL/GenBank/DDBJ whole genome shotgun (WGS) entry which is preliminary data.</text>
</comment>
<dbReference type="Gene3D" id="1.20.1660.10">
    <property type="entry name" value="Hypothetical protein (EF3068)"/>
    <property type="match status" value="1"/>
</dbReference>